<dbReference type="GO" id="GO:0070374">
    <property type="term" value="P:positive regulation of ERK1 and ERK2 cascade"/>
    <property type="evidence" value="ECO:0007669"/>
    <property type="project" value="TreeGrafter"/>
</dbReference>
<dbReference type="SMART" id="SM00409">
    <property type="entry name" value="IG"/>
    <property type="match status" value="1"/>
</dbReference>
<dbReference type="PANTHER" id="PTHR11422">
    <property type="entry name" value="T-CELL SURFACE GLYCOPROTEIN CD4"/>
    <property type="match status" value="1"/>
</dbReference>
<dbReference type="Gene3D" id="2.60.40.10">
    <property type="entry name" value="Immunoglobulins"/>
    <property type="match status" value="1"/>
</dbReference>
<dbReference type="EMBL" id="JASDAP010000017">
    <property type="protein sequence ID" value="KAK1889471.1"/>
    <property type="molecule type" value="Genomic_DNA"/>
</dbReference>
<organism evidence="4 5">
    <name type="scientific">Dissostichus eleginoides</name>
    <name type="common">Patagonian toothfish</name>
    <name type="synonym">Dissostichus amissus</name>
    <dbReference type="NCBI Taxonomy" id="100907"/>
    <lineage>
        <taxon>Eukaryota</taxon>
        <taxon>Metazoa</taxon>
        <taxon>Chordata</taxon>
        <taxon>Craniata</taxon>
        <taxon>Vertebrata</taxon>
        <taxon>Euteleostomi</taxon>
        <taxon>Actinopterygii</taxon>
        <taxon>Neopterygii</taxon>
        <taxon>Teleostei</taxon>
        <taxon>Neoteleostei</taxon>
        <taxon>Acanthomorphata</taxon>
        <taxon>Eupercaria</taxon>
        <taxon>Perciformes</taxon>
        <taxon>Notothenioidei</taxon>
        <taxon>Nototheniidae</taxon>
        <taxon>Dissostichus</taxon>
    </lineage>
</organism>
<evidence type="ECO:0000259" key="3">
    <source>
        <dbReference type="PROSITE" id="PS50835"/>
    </source>
</evidence>
<dbReference type="GO" id="GO:0009897">
    <property type="term" value="C:external side of plasma membrane"/>
    <property type="evidence" value="ECO:0007669"/>
    <property type="project" value="TreeGrafter"/>
</dbReference>
<feature type="transmembrane region" description="Helical" evidence="1">
    <location>
        <begin position="194"/>
        <end position="217"/>
    </location>
</feature>
<keyword evidence="5" id="KW-1185">Reference proteome</keyword>
<reference evidence="4" key="1">
    <citation type="submission" date="2023-04" db="EMBL/GenBank/DDBJ databases">
        <title>Chromosome-level genome of Chaenocephalus aceratus.</title>
        <authorList>
            <person name="Park H."/>
        </authorList>
    </citation>
    <scope>NUCLEOTIDE SEQUENCE</scope>
    <source>
        <strain evidence="4">DE</strain>
        <tissue evidence="4">Muscle</tissue>
    </source>
</reference>
<keyword evidence="1" id="KW-1133">Transmembrane helix</keyword>
<dbReference type="GO" id="GO:0042289">
    <property type="term" value="F:MHC class II protein binding"/>
    <property type="evidence" value="ECO:0007669"/>
    <property type="project" value="TreeGrafter"/>
</dbReference>
<keyword evidence="1" id="KW-0472">Membrane</keyword>
<evidence type="ECO:0000313" key="5">
    <source>
        <dbReference type="Proteomes" id="UP001228049"/>
    </source>
</evidence>
<feature type="signal peptide" evidence="2">
    <location>
        <begin position="1"/>
        <end position="25"/>
    </location>
</feature>
<feature type="chain" id="PRO_5042284041" evidence="2">
    <location>
        <begin position="26"/>
        <end position="252"/>
    </location>
</feature>
<dbReference type="Pfam" id="PF07686">
    <property type="entry name" value="V-set"/>
    <property type="match status" value="1"/>
</dbReference>
<dbReference type="GO" id="GO:0045121">
    <property type="term" value="C:membrane raft"/>
    <property type="evidence" value="ECO:0007669"/>
    <property type="project" value="TreeGrafter"/>
</dbReference>
<gene>
    <name evidence="4" type="ORF">KUDE01_014147</name>
</gene>
<dbReference type="GO" id="GO:1990782">
    <property type="term" value="F:protein tyrosine kinase binding"/>
    <property type="evidence" value="ECO:0007669"/>
    <property type="project" value="TreeGrafter"/>
</dbReference>
<dbReference type="PROSITE" id="PS50835">
    <property type="entry name" value="IG_LIKE"/>
    <property type="match status" value="1"/>
</dbReference>
<evidence type="ECO:0000313" key="4">
    <source>
        <dbReference type="EMBL" id="KAK1889471.1"/>
    </source>
</evidence>
<dbReference type="Proteomes" id="UP001228049">
    <property type="component" value="Unassembled WGS sequence"/>
</dbReference>
<dbReference type="InterPro" id="IPR013106">
    <property type="entry name" value="Ig_V-set"/>
</dbReference>
<keyword evidence="1" id="KW-0812">Transmembrane</keyword>
<proteinExistence type="predicted"/>
<dbReference type="AlphaFoldDB" id="A0AAD9BVD8"/>
<sequence length="252" mass="28003">MDEFKQIEMSSLLILLLQFTGPAIGQSVLYLSVRVGDEATLTCNSVRHDQDEFDGTTWLFSDSGSTVALVDCGQIGKQARAHSDRLRVTEKCSLVIKKVTEKDAGYYTCRQFRSEQQGPDSHVYLFVVTMTEHQDNAEVTLNCSVKTYGRCRHSVKWLFQGEDTAAATTESDSRSGFTTTASVIPEDSAKLQGLLRLILVSVGLAALIMIVVVVSIWTRAKEKQTQMDEINVCYDVDDDTVNYENIRPPDGV</sequence>
<dbReference type="PANTHER" id="PTHR11422:SF5">
    <property type="entry name" value="DIVERSE IMMUNOGLOBULIN DOMAIN-CONTAINING PROTEIN 1.1 ISOFORM X1-RELATED"/>
    <property type="match status" value="1"/>
</dbReference>
<protein>
    <submittedName>
        <fullName evidence="4">Junctional adhesion molecule-like</fullName>
    </submittedName>
</protein>
<dbReference type="SUPFAM" id="SSF48726">
    <property type="entry name" value="Immunoglobulin"/>
    <property type="match status" value="2"/>
</dbReference>
<evidence type="ECO:0000256" key="2">
    <source>
        <dbReference type="SAM" id="SignalP"/>
    </source>
</evidence>
<dbReference type="InterPro" id="IPR036179">
    <property type="entry name" value="Ig-like_dom_sf"/>
</dbReference>
<dbReference type="GO" id="GO:0042110">
    <property type="term" value="P:T cell activation"/>
    <property type="evidence" value="ECO:0007669"/>
    <property type="project" value="TreeGrafter"/>
</dbReference>
<accession>A0AAD9BVD8</accession>
<dbReference type="GO" id="GO:0035723">
    <property type="term" value="P:interleukin-15-mediated signaling pathway"/>
    <property type="evidence" value="ECO:0007669"/>
    <property type="project" value="TreeGrafter"/>
</dbReference>
<evidence type="ECO:0000256" key="1">
    <source>
        <dbReference type="SAM" id="Phobius"/>
    </source>
</evidence>
<dbReference type="InterPro" id="IPR013783">
    <property type="entry name" value="Ig-like_fold"/>
</dbReference>
<comment type="caution">
    <text evidence="4">The sequence shown here is derived from an EMBL/GenBank/DDBJ whole genome shotgun (WGS) entry which is preliminary data.</text>
</comment>
<keyword evidence="2" id="KW-0732">Signal</keyword>
<feature type="domain" description="Ig-like" evidence="3">
    <location>
        <begin position="22"/>
        <end position="110"/>
    </location>
</feature>
<dbReference type="InterPro" id="IPR003599">
    <property type="entry name" value="Ig_sub"/>
</dbReference>
<name>A0AAD9BVD8_DISEL</name>
<dbReference type="InterPro" id="IPR007110">
    <property type="entry name" value="Ig-like_dom"/>
</dbReference>